<dbReference type="InterPro" id="IPR006626">
    <property type="entry name" value="PbH1"/>
</dbReference>
<proteinExistence type="predicted"/>
<dbReference type="SMART" id="SM00710">
    <property type="entry name" value="PbH1"/>
    <property type="match status" value="6"/>
</dbReference>
<dbReference type="InterPro" id="IPR011050">
    <property type="entry name" value="Pectin_lyase_fold/virulence"/>
</dbReference>
<name>A0A9X2CCE6_9GAMM</name>
<gene>
    <name evidence="1" type="ORF">L2749_21620</name>
</gene>
<evidence type="ECO:0000313" key="2">
    <source>
        <dbReference type="Proteomes" id="UP001139408"/>
    </source>
</evidence>
<organism evidence="1 2">
    <name type="scientific">Shewanella algicola</name>
    <dbReference type="NCBI Taxonomy" id="640633"/>
    <lineage>
        <taxon>Bacteria</taxon>
        <taxon>Pseudomonadati</taxon>
        <taxon>Pseudomonadota</taxon>
        <taxon>Gammaproteobacteria</taxon>
        <taxon>Alteromonadales</taxon>
        <taxon>Shewanellaceae</taxon>
        <taxon>Shewanella</taxon>
    </lineage>
</organism>
<sequence>MKNALVLLSIILMLAGCGSSGSDSKPDPVVDDIVIVDGDNDSSGGDDASVTPTCTHSDISGGVIVDNLVTLQDALTAASNNGVDDVIYVESGTYAVTDTLTYDAKGSLEKISIIGCGSDAVVFDGQNSTQVFHFMKDGIIGDDWATNDIYIGPYPSAELSGLSVVNGLCDPSVCNNSGKSGIALFERYHLDVKNVNFSNNFTEGEGAAINGVVDITVKDSTFDSNRTYSGFGGSAISASGVIDIDNSTFTNNGFRAVYRGISAEVNSCQDPVTINNSKFDGNGTQVLYVLYYGCKDTDVGTVNIIDSEFNNNHGSAMIVRGGNLTVTGSDFDNNRGGYSIAYLESDCVSHDFDCVWGGVIGYDKWMRSRGQVIIDDSNFTNNQAADYGGVIDMLGSADCTVSSDPQYAGCSSIDKIYSAETYDLVINDSVFVGNESHRGAVISVAKTELAKSFQNGNVYVGNSLFRNNVGVSNVGSTTPHDEIETSIIVTGGDLTYTGLTMENNVADVELNIKGSIIEL</sequence>
<dbReference type="RefSeq" id="WP_188927226.1">
    <property type="nucleotide sequence ID" value="NZ_BMQI01000097.1"/>
</dbReference>
<keyword evidence="2" id="KW-1185">Reference proteome</keyword>
<dbReference type="EMBL" id="JAKILJ010000095">
    <property type="protein sequence ID" value="MCL1107799.1"/>
    <property type="molecule type" value="Genomic_DNA"/>
</dbReference>
<protein>
    <submittedName>
        <fullName evidence="1">Right-handed parallel beta-helix repeat-containing protein</fullName>
    </submittedName>
</protein>
<comment type="caution">
    <text evidence="1">The sequence shown here is derived from an EMBL/GenBank/DDBJ whole genome shotgun (WGS) entry which is preliminary data.</text>
</comment>
<dbReference type="PROSITE" id="PS51257">
    <property type="entry name" value="PROKAR_LIPOPROTEIN"/>
    <property type="match status" value="1"/>
</dbReference>
<dbReference type="SUPFAM" id="SSF51126">
    <property type="entry name" value="Pectin lyase-like"/>
    <property type="match status" value="1"/>
</dbReference>
<accession>A0A9X2CCE6</accession>
<evidence type="ECO:0000313" key="1">
    <source>
        <dbReference type="EMBL" id="MCL1107799.1"/>
    </source>
</evidence>
<dbReference type="AlphaFoldDB" id="A0A9X2CCE6"/>
<reference evidence="1" key="1">
    <citation type="submission" date="2022-01" db="EMBL/GenBank/DDBJ databases">
        <title>Whole genome-based taxonomy of the Shewanellaceae.</title>
        <authorList>
            <person name="Martin-Rodriguez A.J."/>
        </authorList>
    </citation>
    <scope>NUCLEOTIDE SEQUENCE</scope>
    <source>
        <strain evidence="1">DSM 23803</strain>
    </source>
</reference>
<dbReference type="Proteomes" id="UP001139408">
    <property type="component" value="Unassembled WGS sequence"/>
</dbReference>
<dbReference type="InterPro" id="IPR012334">
    <property type="entry name" value="Pectin_lyas_fold"/>
</dbReference>
<dbReference type="Gene3D" id="2.160.20.10">
    <property type="entry name" value="Single-stranded right-handed beta-helix, Pectin lyase-like"/>
    <property type="match status" value="1"/>
</dbReference>